<gene>
    <name evidence="2" type="ORF">E2C01_038587</name>
</gene>
<feature type="compositionally biased region" description="Polar residues" evidence="1">
    <location>
        <begin position="243"/>
        <end position="252"/>
    </location>
</feature>
<feature type="compositionally biased region" description="Basic and acidic residues" evidence="1">
    <location>
        <begin position="169"/>
        <end position="192"/>
    </location>
</feature>
<feature type="region of interest" description="Disordered" evidence="1">
    <location>
        <begin position="161"/>
        <end position="276"/>
    </location>
</feature>
<evidence type="ECO:0000313" key="3">
    <source>
        <dbReference type="Proteomes" id="UP000324222"/>
    </source>
</evidence>
<proteinExistence type="predicted"/>
<comment type="caution">
    <text evidence="2">The sequence shown here is derived from an EMBL/GenBank/DDBJ whole genome shotgun (WGS) entry which is preliminary data.</text>
</comment>
<keyword evidence="3" id="KW-1185">Reference proteome</keyword>
<feature type="compositionally biased region" description="Basic and acidic residues" evidence="1">
    <location>
        <begin position="264"/>
        <end position="276"/>
    </location>
</feature>
<feature type="compositionally biased region" description="Basic residues" evidence="1">
    <location>
        <begin position="51"/>
        <end position="60"/>
    </location>
</feature>
<accession>A0A5B7FHK8</accession>
<evidence type="ECO:0000256" key="1">
    <source>
        <dbReference type="SAM" id="MobiDB-lite"/>
    </source>
</evidence>
<reference evidence="2 3" key="1">
    <citation type="submission" date="2019-05" db="EMBL/GenBank/DDBJ databases">
        <title>Another draft genome of Portunus trituberculatus and its Hox gene families provides insights of decapod evolution.</title>
        <authorList>
            <person name="Jeong J.-H."/>
            <person name="Song I."/>
            <person name="Kim S."/>
            <person name="Choi T."/>
            <person name="Kim D."/>
            <person name="Ryu S."/>
            <person name="Kim W."/>
        </authorList>
    </citation>
    <scope>NUCLEOTIDE SEQUENCE [LARGE SCALE GENOMIC DNA]</scope>
    <source>
        <tissue evidence="2">Muscle</tissue>
    </source>
</reference>
<feature type="compositionally biased region" description="Basic and acidic residues" evidence="1">
    <location>
        <begin position="218"/>
        <end position="234"/>
    </location>
</feature>
<feature type="region of interest" description="Disordered" evidence="1">
    <location>
        <begin position="1"/>
        <end position="98"/>
    </location>
</feature>
<sequence>MAQPHHKPAAGQKRDNPQKMQRTRDADRLLSFQKKGKDSDEGDPVAEKTSHGKRPWKVKTRFGTGSTRRRPTKVEDGVLGSRRRRRSPENSVNPLGTDLTSAGGKLVYLNTGRMKRVLSGAPLRTQPLERTPYGAPLRAHPLGRTPQGVVLTLLFSGRTLKEHKRPRRRENVNREGGTELRTSNPKEEKKDVQFLSIGNTQEGGGGFKCDSKLRKRAQKEPTWRRPEKREKGDENQLYPKKPLNSQTISPATTRKRGGATRKNPPKESKGKRGTRE</sequence>
<dbReference type="Proteomes" id="UP000324222">
    <property type="component" value="Unassembled WGS sequence"/>
</dbReference>
<evidence type="ECO:0000313" key="2">
    <source>
        <dbReference type="EMBL" id="MPC44906.1"/>
    </source>
</evidence>
<name>A0A5B7FHK8_PORTR</name>
<organism evidence="2 3">
    <name type="scientific">Portunus trituberculatus</name>
    <name type="common">Swimming crab</name>
    <name type="synonym">Neptunus trituberculatus</name>
    <dbReference type="NCBI Taxonomy" id="210409"/>
    <lineage>
        <taxon>Eukaryota</taxon>
        <taxon>Metazoa</taxon>
        <taxon>Ecdysozoa</taxon>
        <taxon>Arthropoda</taxon>
        <taxon>Crustacea</taxon>
        <taxon>Multicrustacea</taxon>
        <taxon>Malacostraca</taxon>
        <taxon>Eumalacostraca</taxon>
        <taxon>Eucarida</taxon>
        <taxon>Decapoda</taxon>
        <taxon>Pleocyemata</taxon>
        <taxon>Brachyura</taxon>
        <taxon>Eubrachyura</taxon>
        <taxon>Portunoidea</taxon>
        <taxon>Portunidae</taxon>
        <taxon>Portuninae</taxon>
        <taxon>Portunus</taxon>
    </lineage>
</organism>
<protein>
    <submittedName>
        <fullName evidence="2">Uncharacterized protein</fullName>
    </submittedName>
</protein>
<feature type="compositionally biased region" description="Basic and acidic residues" evidence="1">
    <location>
        <begin position="12"/>
        <end position="28"/>
    </location>
</feature>
<dbReference type="AlphaFoldDB" id="A0A5B7FHK8"/>
<dbReference type="EMBL" id="VSRR010006488">
    <property type="protein sequence ID" value="MPC44906.1"/>
    <property type="molecule type" value="Genomic_DNA"/>
</dbReference>
<feature type="compositionally biased region" description="Polar residues" evidence="1">
    <location>
        <begin position="89"/>
        <end position="98"/>
    </location>
</feature>
<feature type="compositionally biased region" description="Basic and acidic residues" evidence="1">
    <location>
        <begin position="35"/>
        <end position="50"/>
    </location>
</feature>